<dbReference type="EMBL" id="KI301772">
    <property type="protein sequence ID" value="ERZ94754.1"/>
    <property type="molecule type" value="Genomic_DNA"/>
</dbReference>
<sequence length="118" mass="13207">MLEFVEANKTLVQEQANTSIMQSHPQAYYTSRKFTEILTQEGTQGLDWMDWSGPVQSGPKKTSLSARTRLDRSFDWSLNPSPDWSSNLGPKTMKTGPKTDTGPVFAGTDPTLNLIQRK</sequence>
<reference evidence="2" key="1">
    <citation type="submission" date="2013-07" db="EMBL/GenBank/DDBJ databases">
        <title>The genome of an arbuscular mycorrhizal fungus provides insights into the evolution of the oldest plant symbiosis.</title>
        <authorList>
            <consortium name="DOE Joint Genome Institute"/>
            <person name="Tisserant E."/>
            <person name="Malbreil M."/>
            <person name="Kuo A."/>
            <person name="Kohler A."/>
            <person name="Symeonidi A."/>
            <person name="Balestrini R."/>
            <person name="Charron P."/>
            <person name="Duensing N."/>
            <person name="Frei-dit-Frey N."/>
            <person name="Gianinazzi-Pearson V."/>
            <person name="Gilbert B."/>
            <person name="Handa Y."/>
            <person name="Hijri M."/>
            <person name="Kaul R."/>
            <person name="Kawaguchi M."/>
            <person name="Krajinski F."/>
            <person name="Lammers P."/>
            <person name="Lapierre D."/>
            <person name="Masclaux F.G."/>
            <person name="Murat C."/>
            <person name="Morin E."/>
            <person name="Ndikumana S."/>
            <person name="Pagni M."/>
            <person name="Petitpierre D."/>
            <person name="Requena N."/>
            <person name="Rosikiewicz P."/>
            <person name="Riley R."/>
            <person name="Saito K."/>
            <person name="San Clemente H."/>
            <person name="Shapiro H."/>
            <person name="van Tuinen D."/>
            <person name="Becard G."/>
            <person name="Bonfante P."/>
            <person name="Paszkowski U."/>
            <person name="Shachar-Hill Y."/>
            <person name="Young J.P."/>
            <person name="Sanders I.R."/>
            <person name="Henrissat B."/>
            <person name="Rensing S.A."/>
            <person name="Grigoriev I.V."/>
            <person name="Corradi N."/>
            <person name="Roux C."/>
            <person name="Martin F."/>
        </authorList>
    </citation>
    <scope>NUCLEOTIDE SEQUENCE</scope>
    <source>
        <strain evidence="2">DAOM 197198</strain>
    </source>
</reference>
<dbReference type="AlphaFoldDB" id="U9SFY3"/>
<gene>
    <name evidence="2" type="ORF">GLOINDRAFT_14307</name>
</gene>
<protein>
    <submittedName>
        <fullName evidence="2">Uncharacterized protein</fullName>
    </submittedName>
</protein>
<dbReference type="HOGENOM" id="CLU_138093_0_0_1"/>
<proteinExistence type="predicted"/>
<accession>U9SFY3</accession>
<feature type="region of interest" description="Disordered" evidence="1">
    <location>
        <begin position="81"/>
        <end position="118"/>
    </location>
</feature>
<evidence type="ECO:0000256" key="1">
    <source>
        <dbReference type="SAM" id="MobiDB-lite"/>
    </source>
</evidence>
<name>U9SFY3_RHIID</name>
<organism evidence="2">
    <name type="scientific">Rhizophagus irregularis (strain DAOM 181602 / DAOM 197198 / MUCL 43194)</name>
    <name type="common">Arbuscular mycorrhizal fungus</name>
    <name type="synonym">Glomus intraradices</name>
    <dbReference type="NCBI Taxonomy" id="747089"/>
    <lineage>
        <taxon>Eukaryota</taxon>
        <taxon>Fungi</taxon>
        <taxon>Fungi incertae sedis</taxon>
        <taxon>Mucoromycota</taxon>
        <taxon>Glomeromycotina</taxon>
        <taxon>Glomeromycetes</taxon>
        <taxon>Glomerales</taxon>
        <taxon>Glomeraceae</taxon>
        <taxon>Rhizophagus</taxon>
    </lineage>
</organism>
<evidence type="ECO:0000313" key="2">
    <source>
        <dbReference type="EMBL" id="ERZ94754.1"/>
    </source>
</evidence>